<dbReference type="Proteomes" id="UP000295479">
    <property type="component" value="Unassembled WGS sequence"/>
</dbReference>
<evidence type="ECO:0000256" key="4">
    <source>
        <dbReference type="ARBA" id="ARBA00023136"/>
    </source>
</evidence>
<feature type="domain" description="SusD-like N-terminal" evidence="8">
    <location>
        <begin position="93"/>
        <end position="224"/>
    </location>
</feature>
<dbReference type="InterPro" id="IPR033985">
    <property type="entry name" value="SusD-like_N"/>
</dbReference>
<keyword evidence="5" id="KW-0998">Cell outer membrane</keyword>
<evidence type="ECO:0000259" key="7">
    <source>
        <dbReference type="Pfam" id="PF07980"/>
    </source>
</evidence>
<evidence type="ECO:0000259" key="8">
    <source>
        <dbReference type="Pfam" id="PF14322"/>
    </source>
</evidence>
<dbReference type="InterPro" id="IPR012944">
    <property type="entry name" value="SusD_RagB_dom"/>
</dbReference>
<proteinExistence type="inferred from homology"/>
<comment type="caution">
    <text evidence="9">The sequence shown here is derived from an EMBL/GenBank/DDBJ whole genome shotgun (WGS) entry which is preliminary data.</text>
</comment>
<feature type="chain" id="PRO_5020308940" evidence="6">
    <location>
        <begin position="23"/>
        <end position="498"/>
    </location>
</feature>
<evidence type="ECO:0000313" key="9">
    <source>
        <dbReference type="EMBL" id="TDD95032.1"/>
    </source>
</evidence>
<dbReference type="EMBL" id="SMFK01000012">
    <property type="protein sequence ID" value="TDD95032.1"/>
    <property type="molecule type" value="Genomic_DNA"/>
</dbReference>
<dbReference type="PROSITE" id="PS51257">
    <property type="entry name" value="PROKAR_LIPOPROTEIN"/>
    <property type="match status" value="1"/>
</dbReference>
<evidence type="ECO:0000256" key="6">
    <source>
        <dbReference type="SAM" id="SignalP"/>
    </source>
</evidence>
<protein>
    <submittedName>
        <fullName evidence="9">RagB/SusD family nutrient uptake outer membrane protein</fullName>
    </submittedName>
</protein>
<organism evidence="9 10">
    <name type="scientific">Flavobacterium cellulosilyticum</name>
    <dbReference type="NCBI Taxonomy" id="2541731"/>
    <lineage>
        <taxon>Bacteria</taxon>
        <taxon>Pseudomonadati</taxon>
        <taxon>Bacteroidota</taxon>
        <taxon>Flavobacteriia</taxon>
        <taxon>Flavobacteriales</taxon>
        <taxon>Flavobacteriaceae</taxon>
        <taxon>Flavobacterium</taxon>
    </lineage>
</organism>
<accession>A0A4R5CD14</accession>
<feature type="signal peptide" evidence="6">
    <location>
        <begin position="1"/>
        <end position="22"/>
    </location>
</feature>
<dbReference type="OrthoDB" id="5694214at2"/>
<comment type="similarity">
    <text evidence="2">Belongs to the SusD family.</text>
</comment>
<keyword evidence="4" id="KW-0472">Membrane</keyword>
<comment type="subcellular location">
    <subcellularLocation>
        <location evidence="1">Cell outer membrane</location>
    </subcellularLocation>
</comment>
<keyword evidence="3 6" id="KW-0732">Signal</keyword>
<evidence type="ECO:0000313" key="10">
    <source>
        <dbReference type="Proteomes" id="UP000295479"/>
    </source>
</evidence>
<dbReference type="SUPFAM" id="SSF48452">
    <property type="entry name" value="TPR-like"/>
    <property type="match status" value="1"/>
</dbReference>
<gene>
    <name evidence="9" type="ORF">E0F76_14690</name>
</gene>
<feature type="domain" description="RagB/SusD" evidence="7">
    <location>
        <begin position="346"/>
        <end position="498"/>
    </location>
</feature>
<evidence type="ECO:0000256" key="5">
    <source>
        <dbReference type="ARBA" id="ARBA00023237"/>
    </source>
</evidence>
<dbReference type="CDD" id="cd08977">
    <property type="entry name" value="SusD"/>
    <property type="match status" value="1"/>
</dbReference>
<dbReference type="Pfam" id="PF07980">
    <property type="entry name" value="SusD_RagB"/>
    <property type="match status" value="1"/>
</dbReference>
<name>A0A4R5CD14_9FLAO</name>
<dbReference type="RefSeq" id="WP_132007709.1">
    <property type="nucleotide sequence ID" value="NZ_SMFK01000012.1"/>
</dbReference>
<dbReference type="InterPro" id="IPR011990">
    <property type="entry name" value="TPR-like_helical_dom_sf"/>
</dbReference>
<evidence type="ECO:0000256" key="3">
    <source>
        <dbReference type="ARBA" id="ARBA00022729"/>
    </source>
</evidence>
<dbReference type="Pfam" id="PF14322">
    <property type="entry name" value="SusD-like_3"/>
    <property type="match status" value="1"/>
</dbReference>
<evidence type="ECO:0000256" key="2">
    <source>
        <dbReference type="ARBA" id="ARBA00006275"/>
    </source>
</evidence>
<keyword evidence="10" id="KW-1185">Reference proteome</keyword>
<evidence type="ECO:0000256" key="1">
    <source>
        <dbReference type="ARBA" id="ARBA00004442"/>
    </source>
</evidence>
<dbReference type="Gene3D" id="1.25.40.390">
    <property type="match status" value="1"/>
</dbReference>
<dbReference type="AlphaFoldDB" id="A0A4R5CD14"/>
<sequence>MKKTVKNFPALLLLLIFSTGCSNNFLSENNKSAITQENYFTTAAQAQAAVAGIYPMLQSFTKEIEYRGDAPWSLLEMPVGHIDLGGSQYKDGSIKHTNSANETVYNIIWTDFYNGIANSNLAIQRIPAINMNEATKKRLLGEVYFLRALYYSYLVKLYGDIPLITEPINFSSPDLYPERSSKEKVYELIINDLKEAEKSGLPNVDETGRASLGAVKSLLSGVYLTMAGYPLNKGTEFYQLAATKAKEVLDGNYYKLFDNYAYLHDRAHKNKQELIFQVQYLGSVKTNRITEFISPKGISKLTSDLGTVVPIKEFVSSYELNDKRTQEKQFYFTESFAKGSSSKIIKFTPSLYKFWLEEAAGQNGDGYSDQNWTLLRLPEVMLIYAEALNEVEGPANAYTQINMIRQRANLAPLSGLTKDEFREAVWRERYHELAFENKAYFDIQRTHKVYNLKTGRFEDAFSYSNESGVKFNEQYLLWPVPQSEIDTNPKLLPQNIGW</sequence>
<reference evidence="9 10" key="1">
    <citation type="submission" date="2019-03" db="EMBL/GenBank/DDBJ databases">
        <title>Flavobacterium AR-3-4 sp. nov. isolated from arctic soil.</title>
        <authorList>
            <person name="Chaudhary D.K."/>
        </authorList>
    </citation>
    <scope>NUCLEOTIDE SEQUENCE [LARGE SCALE GENOMIC DNA]</scope>
    <source>
        <strain evidence="9 10">AR-3-4</strain>
    </source>
</reference>
<dbReference type="GO" id="GO:0009279">
    <property type="term" value="C:cell outer membrane"/>
    <property type="evidence" value="ECO:0007669"/>
    <property type="project" value="UniProtKB-SubCell"/>
</dbReference>